<evidence type="ECO:0000259" key="1">
    <source>
        <dbReference type="SMART" id="SM00959"/>
    </source>
</evidence>
<feature type="domain" description="Rho termination factor-like N-terminal" evidence="1">
    <location>
        <begin position="67"/>
        <end position="107"/>
    </location>
</feature>
<dbReference type="GO" id="GO:0006353">
    <property type="term" value="P:DNA-templated transcription termination"/>
    <property type="evidence" value="ECO:0007669"/>
    <property type="project" value="InterPro"/>
</dbReference>
<organism evidence="2 3">
    <name type="scientific">Symbiochloris irregularis</name>
    <dbReference type="NCBI Taxonomy" id="706552"/>
    <lineage>
        <taxon>Eukaryota</taxon>
        <taxon>Viridiplantae</taxon>
        <taxon>Chlorophyta</taxon>
        <taxon>core chlorophytes</taxon>
        <taxon>Trebouxiophyceae</taxon>
        <taxon>Trebouxiales</taxon>
        <taxon>Trebouxiaceae</taxon>
        <taxon>Symbiochloris</taxon>
    </lineage>
</organism>
<sequence length="108" mass="11921">MNALAAKSTSPHPLLLSDSRRCGGAGFSTLRSRAAFSRPVPSQSDSRLIARAEKTKGLPNEKKSSTDFESLPVEKLRELATKLQIKGDIKKMRKQQLVDALVTKERWG</sequence>
<dbReference type="InterPro" id="IPR011112">
    <property type="entry name" value="Rho-like_N"/>
</dbReference>
<proteinExistence type="predicted"/>
<evidence type="ECO:0000313" key="2">
    <source>
        <dbReference type="EMBL" id="KAK9810638.1"/>
    </source>
</evidence>
<dbReference type="AlphaFoldDB" id="A0AAW1PRB9"/>
<dbReference type="EMBL" id="JALJOQ010000015">
    <property type="protein sequence ID" value="KAK9810638.1"/>
    <property type="molecule type" value="Genomic_DNA"/>
</dbReference>
<gene>
    <name evidence="2" type="ORF">WJX73_006318</name>
</gene>
<keyword evidence="3" id="KW-1185">Reference proteome</keyword>
<accession>A0AAW1PRB9</accession>
<dbReference type="Pfam" id="PF07498">
    <property type="entry name" value="Rho_N"/>
    <property type="match status" value="1"/>
</dbReference>
<dbReference type="Proteomes" id="UP001465755">
    <property type="component" value="Unassembled WGS sequence"/>
</dbReference>
<dbReference type="SMART" id="SM00959">
    <property type="entry name" value="Rho_N"/>
    <property type="match status" value="1"/>
</dbReference>
<reference evidence="2 3" key="1">
    <citation type="journal article" date="2024" name="Nat. Commun.">
        <title>Phylogenomics reveals the evolutionary origins of lichenization in chlorophyte algae.</title>
        <authorList>
            <person name="Puginier C."/>
            <person name="Libourel C."/>
            <person name="Otte J."/>
            <person name="Skaloud P."/>
            <person name="Haon M."/>
            <person name="Grisel S."/>
            <person name="Petersen M."/>
            <person name="Berrin J.G."/>
            <person name="Delaux P.M."/>
            <person name="Dal Grande F."/>
            <person name="Keller J."/>
        </authorList>
    </citation>
    <scope>NUCLEOTIDE SEQUENCE [LARGE SCALE GENOMIC DNA]</scope>
    <source>
        <strain evidence="2 3">SAG 2036</strain>
    </source>
</reference>
<name>A0AAW1PRB9_9CHLO</name>
<protein>
    <recommendedName>
        <fullName evidence="1">Rho termination factor-like N-terminal domain-containing protein</fullName>
    </recommendedName>
</protein>
<evidence type="ECO:0000313" key="3">
    <source>
        <dbReference type="Proteomes" id="UP001465755"/>
    </source>
</evidence>
<comment type="caution">
    <text evidence="2">The sequence shown here is derived from an EMBL/GenBank/DDBJ whole genome shotgun (WGS) entry which is preliminary data.</text>
</comment>